<organism evidence="2">
    <name type="scientific">marine sediment metagenome</name>
    <dbReference type="NCBI Taxonomy" id="412755"/>
    <lineage>
        <taxon>unclassified sequences</taxon>
        <taxon>metagenomes</taxon>
        <taxon>ecological metagenomes</taxon>
    </lineage>
</organism>
<proteinExistence type="predicted"/>
<dbReference type="InterPro" id="IPR001162">
    <property type="entry name" value="UvrC_RNase_H_dom"/>
</dbReference>
<reference evidence="2" key="1">
    <citation type="journal article" date="2015" name="Nature">
        <title>Complex archaea that bridge the gap between prokaryotes and eukaryotes.</title>
        <authorList>
            <person name="Spang A."/>
            <person name="Saw J.H."/>
            <person name="Jorgensen S.L."/>
            <person name="Zaremba-Niedzwiedzka K."/>
            <person name="Martijn J."/>
            <person name="Lind A.E."/>
            <person name="van Eijk R."/>
            <person name="Schleper C."/>
            <person name="Guy L."/>
            <person name="Ettema T.J."/>
        </authorList>
    </citation>
    <scope>NUCLEOTIDE SEQUENCE</scope>
</reference>
<dbReference type="GO" id="GO:0009380">
    <property type="term" value="C:excinuclease repair complex"/>
    <property type="evidence" value="ECO:0007669"/>
    <property type="project" value="TreeGrafter"/>
</dbReference>
<dbReference type="Pfam" id="PF08459">
    <property type="entry name" value="UvrC_RNaseH_dom"/>
    <property type="match status" value="1"/>
</dbReference>
<dbReference type="InterPro" id="IPR038476">
    <property type="entry name" value="UvrC_RNase_H_dom_sf"/>
</dbReference>
<dbReference type="AlphaFoldDB" id="A0A0F9RET3"/>
<evidence type="ECO:0000313" key="2">
    <source>
        <dbReference type="EMBL" id="KKN55005.1"/>
    </source>
</evidence>
<evidence type="ECO:0000259" key="1">
    <source>
        <dbReference type="PROSITE" id="PS50165"/>
    </source>
</evidence>
<dbReference type="GO" id="GO:0009381">
    <property type="term" value="F:excinuclease ABC activity"/>
    <property type="evidence" value="ECO:0007669"/>
    <property type="project" value="InterPro"/>
</dbReference>
<dbReference type="GO" id="GO:0006974">
    <property type="term" value="P:DNA damage response"/>
    <property type="evidence" value="ECO:0007669"/>
    <property type="project" value="TreeGrafter"/>
</dbReference>
<protein>
    <recommendedName>
        <fullName evidence="1">UvrC family homology region profile domain-containing protein</fullName>
    </recommendedName>
</protein>
<accession>A0A0F9RET3</accession>
<gene>
    <name evidence="2" type="ORF">LCGC14_0586060</name>
</gene>
<dbReference type="InterPro" id="IPR050066">
    <property type="entry name" value="UvrABC_protein_C"/>
</dbReference>
<feature type="domain" description="UvrC family homology region profile" evidence="1">
    <location>
        <begin position="5"/>
        <end position="95"/>
    </location>
</feature>
<comment type="caution">
    <text evidence="2">The sequence shown here is derived from an EMBL/GenBank/DDBJ whole genome shotgun (WGS) entry which is preliminary data.</text>
</comment>
<name>A0A0F9RET3_9ZZZZ</name>
<dbReference type="PANTHER" id="PTHR30562">
    <property type="entry name" value="UVRC/OXIDOREDUCTASE"/>
    <property type="match status" value="1"/>
</dbReference>
<dbReference type="PANTHER" id="PTHR30562:SF1">
    <property type="entry name" value="UVRABC SYSTEM PROTEIN C"/>
    <property type="match status" value="1"/>
</dbReference>
<sequence length="146" mass="16765">MKKDLRLKHLPEHIECFDNSNLQGTNPVAACVVFRGAVPSKREYRHYHVKSVVGPDDFASMEEVVYRRYRRLINEKKDLPQLVIVDGGKGQLNAAIKSLEKLNITTEKYLEFIFTKNAFDMGYYERISPDCYANDAGETYCKGVKP</sequence>
<dbReference type="Gene3D" id="3.30.420.340">
    <property type="entry name" value="UvrC, RNAse H endonuclease domain"/>
    <property type="match status" value="1"/>
</dbReference>
<dbReference type="EMBL" id="LAZR01000902">
    <property type="protein sequence ID" value="KKN55005.1"/>
    <property type="molecule type" value="Genomic_DNA"/>
</dbReference>
<dbReference type="PROSITE" id="PS50165">
    <property type="entry name" value="UVRC"/>
    <property type="match status" value="1"/>
</dbReference>